<keyword evidence="2" id="KW-1185">Reference proteome</keyword>
<sequence>ATARLLKNDFNFPVADYSNSGGILDNLRPSEGMMRLVDGLNKHASELDPTLDRKGMLTEIVEQFFNIMTERKYCGNTGRGRAIVRSMESGALEPTFTEVFFVSMLERCWESERGPRRFGFGGVQLIVLDIHFFLRIAEKFVTDSTQAAANEVCERALRAYFLQNQGQKATLKSGDWYDRRVEDLMKLVAKEFVPLLSVT</sequence>
<name>A0A4P9VZG4_9FUNG</name>
<gene>
    <name evidence="1" type="ORF">BDK51DRAFT_33016</name>
</gene>
<protein>
    <submittedName>
        <fullName evidence="1">Uncharacterized protein</fullName>
    </submittedName>
</protein>
<dbReference type="AlphaFoldDB" id="A0A4P9VZG4"/>
<feature type="non-terminal residue" evidence="1">
    <location>
        <position position="1"/>
    </location>
</feature>
<accession>A0A4P9VZG4</accession>
<organism evidence="1 2">
    <name type="scientific">Blyttiomyces helicus</name>
    <dbReference type="NCBI Taxonomy" id="388810"/>
    <lineage>
        <taxon>Eukaryota</taxon>
        <taxon>Fungi</taxon>
        <taxon>Fungi incertae sedis</taxon>
        <taxon>Chytridiomycota</taxon>
        <taxon>Chytridiomycota incertae sedis</taxon>
        <taxon>Chytridiomycetes</taxon>
        <taxon>Chytridiomycetes incertae sedis</taxon>
        <taxon>Blyttiomyces</taxon>
    </lineage>
</organism>
<dbReference type="OrthoDB" id="642193at2759"/>
<dbReference type="Proteomes" id="UP000269721">
    <property type="component" value="Unassembled WGS sequence"/>
</dbReference>
<dbReference type="EMBL" id="ML000161">
    <property type="protein sequence ID" value="RKO84385.1"/>
    <property type="molecule type" value="Genomic_DNA"/>
</dbReference>
<evidence type="ECO:0000313" key="2">
    <source>
        <dbReference type="Proteomes" id="UP000269721"/>
    </source>
</evidence>
<evidence type="ECO:0000313" key="1">
    <source>
        <dbReference type="EMBL" id="RKO84385.1"/>
    </source>
</evidence>
<proteinExistence type="predicted"/>
<reference evidence="2" key="1">
    <citation type="journal article" date="2018" name="Nat. Microbiol.">
        <title>Leveraging single-cell genomics to expand the fungal tree of life.</title>
        <authorList>
            <person name="Ahrendt S.R."/>
            <person name="Quandt C.A."/>
            <person name="Ciobanu D."/>
            <person name="Clum A."/>
            <person name="Salamov A."/>
            <person name="Andreopoulos B."/>
            <person name="Cheng J.F."/>
            <person name="Woyke T."/>
            <person name="Pelin A."/>
            <person name="Henrissat B."/>
            <person name="Reynolds N.K."/>
            <person name="Benny G.L."/>
            <person name="Smith M.E."/>
            <person name="James T.Y."/>
            <person name="Grigoriev I.V."/>
        </authorList>
    </citation>
    <scope>NUCLEOTIDE SEQUENCE [LARGE SCALE GENOMIC DNA]</scope>
</reference>